<accession>A0ACC0EWI4</accession>
<proteinExistence type="predicted"/>
<organism evidence="1 2">
    <name type="scientific">Puccinia striiformis f. sp. tritici</name>
    <dbReference type="NCBI Taxonomy" id="168172"/>
    <lineage>
        <taxon>Eukaryota</taxon>
        <taxon>Fungi</taxon>
        <taxon>Dikarya</taxon>
        <taxon>Basidiomycota</taxon>
        <taxon>Pucciniomycotina</taxon>
        <taxon>Pucciniomycetes</taxon>
        <taxon>Pucciniales</taxon>
        <taxon>Pucciniaceae</taxon>
        <taxon>Puccinia</taxon>
    </lineage>
</organism>
<gene>
    <name evidence="1" type="ORF">MJO28_000119</name>
</gene>
<evidence type="ECO:0000313" key="1">
    <source>
        <dbReference type="EMBL" id="KAI7962025.1"/>
    </source>
</evidence>
<reference evidence="2" key="1">
    <citation type="journal article" date="2018" name="BMC Genomics">
        <title>Genomic insights into host adaptation between the wheat stripe rust pathogen (Puccinia striiformis f. sp. tritici) and the barley stripe rust pathogen (Puccinia striiformis f. sp. hordei).</title>
        <authorList>
            <person name="Xia C."/>
            <person name="Wang M."/>
            <person name="Yin C."/>
            <person name="Cornejo O.E."/>
            <person name="Hulbert S.H."/>
            <person name="Chen X."/>
        </authorList>
    </citation>
    <scope>NUCLEOTIDE SEQUENCE [LARGE SCALE GENOMIC DNA]</scope>
    <source>
        <strain evidence="2">93-210</strain>
    </source>
</reference>
<sequence>MMVCYFSTSRIPSKFSNLHLDLDTPAKTQSSKSSILSAKYPLWLSIIIILLFHTPSSFSSTSFPERQAELWSRARLRARALNNQLFPTVQEKCLTPPCKSTKPPLAGAVESPLANGGAIHHRATVSTSAYSSHSLRARDCTPHGPKAVSPAPKKLQETKKPKKLKEKPADSNKQDQAKSSPPKKDNLPQPQPKQQSQTEDTKNRFAKKPFPNEKHDNSPSPPKAAPLTASKESLRTTLKTVDKEADPPPLESKVQLKQTQRPSHSHISTAPPPQKKEVSKSREASKRWTAAHNEIRARYSTPPLKWSSKLEASAQVWADRCVFEHSGGPFGENIAAGQPTIESVVEDWVFGEEECDVYKSDQPYFSHFTQVIWAGTTKLGCALSQCDSLPGTPLKNAPFYVCQYDPAGNVEGEYSVNVHASTGQCLKG</sequence>
<reference evidence="1 2" key="3">
    <citation type="journal article" date="2022" name="Microbiol. Spectr.">
        <title>Folding features and dynamics of 3D genome architecture in plant fungal pathogens.</title>
        <authorList>
            <person name="Xia C."/>
        </authorList>
    </citation>
    <scope>NUCLEOTIDE SEQUENCE [LARGE SCALE GENOMIC DNA]</scope>
    <source>
        <strain evidence="1 2">93-210</strain>
    </source>
</reference>
<dbReference type="Proteomes" id="UP001060170">
    <property type="component" value="Chromosome 1"/>
</dbReference>
<reference evidence="2" key="2">
    <citation type="journal article" date="2018" name="Mol. Plant Microbe Interact.">
        <title>Genome sequence resources for the wheat stripe rust pathogen (Puccinia striiformis f. sp. tritici) and the barley stripe rust pathogen (Puccinia striiformis f. sp. hordei).</title>
        <authorList>
            <person name="Xia C."/>
            <person name="Wang M."/>
            <person name="Yin C."/>
            <person name="Cornejo O.E."/>
            <person name="Hulbert S.H."/>
            <person name="Chen X."/>
        </authorList>
    </citation>
    <scope>NUCLEOTIDE SEQUENCE [LARGE SCALE GENOMIC DNA]</scope>
    <source>
        <strain evidence="2">93-210</strain>
    </source>
</reference>
<dbReference type="EMBL" id="CM045865">
    <property type="protein sequence ID" value="KAI7962025.1"/>
    <property type="molecule type" value="Genomic_DNA"/>
</dbReference>
<keyword evidence="2" id="KW-1185">Reference proteome</keyword>
<name>A0ACC0EWI4_9BASI</name>
<evidence type="ECO:0000313" key="2">
    <source>
        <dbReference type="Proteomes" id="UP001060170"/>
    </source>
</evidence>
<protein>
    <submittedName>
        <fullName evidence="1">Uncharacterized protein</fullName>
    </submittedName>
</protein>
<comment type="caution">
    <text evidence="1">The sequence shown here is derived from an EMBL/GenBank/DDBJ whole genome shotgun (WGS) entry which is preliminary data.</text>
</comment>